<dbReference type="AlphaFoldDB" id="A0A3A5KZD0"/>
<proteinExistence type="predicted"/>
<protein>
    <submittedName>
        <fullName evidence="2">Uncharacterized protein</fullName>
    </submittedName>
</protein>
<evidence type="ECO:0000313" key="2">
    <source>
        <dbReference type="EMBL" id="RJT39004.1"/>
    </source>
</evidence>
<sequence length="62" mass="6609">MGVLIILLGLLEMLAGFVTLGVAKTVIHEILSVCAFGFGSITLALGVIIRQLGSRVVTRLWQ</sequence>
<comment type="caution">
    <text evidence="2">The sequence shown here is derived from an EMBL/GenBank/DDBJ whole genome shotgun (WGS) entry which is preliminary data.</text>
</comment>
<reference evidence="2 3" key="1">
    <citation type="submission" date="2018-09" db="EMBL/GenBank/DDBJ databases">
        <title>Mesorhizobium carmichaelinearum sp. nov. isolated from Carmichaelinea spp. root nodules in New Zealand.</title>
        <authorList>
            <person name="De Meyer S.E."/>
        </authorList>
    </citation>
    <scope>NUCLEOTIDE SEQUENCE [LARGE SCALE GENOMIC DNA]</scope>
    <source>
        <strain evidence="2 3">ICMP19557</strain>
    </source>
</reference>
<accession>A0A3A5KZD0</accession>
<organism evidence="2 3">
    <name type="scientific">Mesorhizobium waimense</name>
    <dbReference type="NCBI Taxonomy" id="1300307"/>
    <lineage>
        <taxon>Bacteria</taxon>
        <taxon>Pseudomonadati</taxon>
        <taxon>Pseudomonadota</taxon>
        <taxon>Alphaproteobacteria</taxon>
        <taxon>Hyphomicrobiales</taxon>
        <taxon>Phyllobacteriaceae</taxon>
        <taxon>Mesorhizobium</taxon>
    </lineage>
</organism>
<dbReference type="EMBL" id="QZWZ01000010">
    <property type="protein sequence ID" value="RJT39004.1"/>
    <property type="molecule type" value="Genomic_DNA"/>
</dbReference>
<feature type="transmembrane region" description="Helical" evidence="1">
    <location>
        <begin position="30"/>
        <end position="49"/>
    </location>
</feature>
<keyword evidence="1" id="KW-0812">Transmembrane</keyword>
<dbReference type="Proteomes" id="UP000272706">
    <property type="component" value="Unassembled WGS sequence"/>
</dbReference>
<keyword evidence="1" id="KW-0472">Membrane</keyword>
<keyword evidence="3" id="KW-1185">Reference proteome</keyword>
<gene>
    <name evidence="2" type="ORF">D3227_15015</name>
</gene>
<evidence type="ECO:0000256" key="1">
    <source>
        <dbReference type="SAM" id="Phobius"/>
    </source>
</evidence>
<evidence type="ECO:0000313" key="3">
    <source>
        <dbReference type="Proteomes" id="UP000272706"/>
    </source>
</evidence>
<keyword evidence="1" id="KW-1133">Transmembrane helix</keyword>
<name>A0A3A5KZD0_9HYPH</name>